<reference evidence="2" key="1">
    <citation type="submission" date="2020-05" db="EMBL/GenBank/DDBJ databases">
        <authorList>
            <person name="Chiriac C."/>
            <person name="Salcher M."/>
            <person name="Ghai R."/>
            <person name="Kavagutti S V."/>
        </authorList>
    </citation>
    <scope>NUCLEOTIDE SEQUENCE</scope>
</reference>
<feature type="region of interest" description="Disordered" evidence="1">
    <location>
        <begin position="109"/>
        <end position="153"/>
    </location>
</feature>
<evidence type="ECO:0000313" key="2">
    <source>
        <dbReference type="EMBL" id="CAB4941731.1"/>
    </source>
</evidence>
<name>A0A6J7JGK1_9ZZZZ</name>
<protein>
    <submittedName>
        <fullName evidence="2">Unannotated protein</fullName>
    </submittedName>
</protein>
<proteinExistence type="predicted"/>
<evidence type="ECO:0000256" key="1">
    <source>
        <dbReference type="SAM" id="MobiDB-lite"/>
    </source>
</evidence>
<accession>A0A6J7JGK1</accession>
<gene>
    <name evidence="2" type="ORF">UFOPK3786_00120</name>
</gene>
<dbReference type="AlphaFoldDB" id="A0A6J7JGK1"/>
<organism evidence="2">
    <name type="scientific">freshwater metagenome</name>
    <dbReference type="NCBI Taxonomy" id="449393"/>
    <lineage>
        <taxon>unclassified sequences</taxon>
        <taxon>metagenomes</taxon>
        <taxon>ecological metagenomes</taxon>
    </lineage>
</organism>
<dbReference type="EMBL" id="CAFBNK010000010">
    <property type="protein sequence ID" value="CAB4941731.1"/>
    <property type="molecule type" value="Genomic_DNA"/>
</dbReference>
<sequence>MRPNPTMPKVFSKSSAPVYLERAHFPLRSAACAGEIKRAEASNNEMASSAAETIFDVGAFTTITPAVVAAGISTLSKPTPARAITFKPFAAAIASASILVAERINTASTPLPSAASNSSRLAPSQLRTSKSGPNASSVAGLNSSAIKTTGLPT</sequence>